<dbReference type="PANTHER" id="PTHR35565">
    <property type="entry name" value="CYTOPLASMIC PROTEIN-RELATED"/>
    <property type="match status" value="1"/>
</dbReference>
<dbReference type="Proteomes" id="UP000030428">
    <property type="component" value="Unassembled WGS sequence"/>
</dbReference>
<organism evidence="3 4">
    <name type="scientific">Candidatus Thiomargarita nelsonii</name>
    <dbReference type="NCBI Taxonomy" id="1003181"/>
    <lineage>
        <taxon>Bacteria</taxon>
        <taxon>Pseudomonadati</taxon>
        <taxon>Pseudomonadota</taxon>
        <taxon>Gammaproteobacteria</taxon>
        <taxon>Thiotrichales</taxon>
        <taxon>Thiotrichaceae</taxon>
        <taxon>Thiomargarita</taxon>
    </lineage>
</organism>
<comment type="caution">
    <text evidence="3">The sequence shown here is derived from an EMBL/GenBank/DDBJ whole genome shotgun (WGS) entry which is preliminary data.</text>
</comment>
<reference evidence="3 4" key="1">
    <citation type="journal article" date="2016" name="Front. Microbiol.">
        <title>Single-Cell (Meta-)Genomics of a Dimorphic Candidatus Thiomargarita nelsonii Reveals Genomic Plasticity.</title>
        <authorList>
            <person name="Flood B.E."/>
            <person name="Fliss P."/>
            <person name="Jones D.S."/>
            <person name="Dick G.J."/>
            <person name="Jain S."/>
            <person name="Kaster A.K."/>
            <person name="Winkel M."/>
            <person name="Mussmann M."/>
            <person name="Bailey J."/>
        </authorList>
    </citation>
    <scope>NUCLEOTIDE SEQUENCE [LARGE SCALE GENOMIC DNA]</scope>
    <source>
        <strain evidence="3">Hydrate Ridge</strain>
    </source>
</reference>
<dbReference type="PANTHER" id="PTHR35565:SF1">
    <property type="entry name" value="TYPE VI SECRETION SYSTEM CONTRACTILE SHEATH LARGE SUBUNIT"/>
    <property type="match status" value="1"/>
</dbReference>
<feature type="domain" description="TssC1 C-terminal" evidence="2">
    <location>
        <begin position="381"/>
        <end position="491"/>
    </location>
</feature>
<dbReference type="InterPro" id="IPR044032">
    <property type="entry name" value="TssC1_C"/>
</dbReference>
<feature type="domain" description="TssC1 N-terminal" evidence="1">
    <location>
        <begin position="68"/>
        <end position="367"/>
    </location>
</feature>
<keyword evidence="4" id="KW-1185">Reference proteome</keyword>
<evidence type="ECO:0000259" key="1">
    <source>
        <dbReference type="Pfam" id="PF05943"/>
    </source>
</evidence>
<dbReference type="InterPro" id="IPR044031">
    <property type="entry name" value="TssC1_N"/>
</dbReference>
<gene>
    <name evidence="3" type="ORF">PN36_01715</name>
</gene>
<protein>
    <submittedName>
        <fullName evidence="3">Type VI secretion protein</fullName>
    </submittedName>
</protein>
<dbReference type="Pfam" id="PF05943">
    <property type="entry name" value="VipB"/>
    <property type="match status" value="1"/>
</dbReference>
<accession>A0A0A6P7C4</accession>
<dbReference type="AlphaFoldDB" id="A0A0A6P7C4"/>
<dbReference type="NCBIfam" id="TIGR03355">
    <property type="entry name" value="VI_chp_2"/>
    <property type="match status" value="1"/>
</dbReference>
<evidence type="ECO:0000313" key="3">
    <source>
        <dbReference type="EMBL" id="KHD06204.2"/>
    </source>
</evidence>
<evidence type="ECO:0000313" key="4">
    <source>
        <dbReference type="Proteomes" id="UP000030428"/>
    </source>
</evidence>
<evidence type="ECO:0000259" key="2">
    <source>
        <dbReference type="Pfam" id="PF18945"/>
    </source>
</evidence>
<name>A0A0A6P7C4_9GAMM</name>
<dbReference type="Pfam" id="PF18945">
    <property type="entry name" value="VipB_2"/>
    <property type="match status" value="1"/>
</dbReference>
<dbReference type="InterPro" id="IPR010269">
    <property type="entry name" value="T6SS_TssC-like"/>
</dbReference>
<dbReference type="EMBL" id="JSZA02000004">
    <property type="protein sequence ID" value="KHD06204.2"/>
    <property type="molecule type" value="Genomic_DNA"/>
</dbReference>
<proteinExistence type="predicted"/>
<sequence length="494" mass="56366">MAETDALEPEVTTAEQEAVPSLLEGIMEETRLKPTEEGYAETVLGLEALIGELLKRPKGEKVNKNLLDHLIVELDQKLSGQLDEILHHDDFQKLESTWRGLKFLVDKTNFRENIKLEILNVSKEDLSDDFEESPEVVKSGLYKHVYTEEYGQFGGKPIGAMIANYDFGPNAPDMKLLQNVASVGAMAHAPFIAAAGPQFFGDEDFSRLPNLKELKVIFEGPRYLKWQSFRESEDARYVGLTLPRFLLRLPYEPENNPVKAFYYEENVKGSHKDYLWGNTAYAFATRLTDSFAKYRWCPNIIGPQSGGAVEDLPLHQFESMGQLQTKIPTEVLVSDRREYELAEEGFIGLTMRKDRDNAAFFSANSVQKPKIYPNTPEGKESETNYKLGTQLPYMFIINRLAHYIKVLQREQLGGIKERVDLEAELNKWLRQYIHDADGAIADVRARKPLRKAKITVEDVEGEPGWYRVNMKVRPHFKYMGADFTLSLVGKLDKK</sequence>